<sequence>MRKSKKREEIQMNKQIEKDRLIRGTAMNGKVRAFAVRTTQLVEELRRRHDTFPTTTAALGRTVTAAAMMGAMLKGNEKLTVQVKGDGPIGHIVADANANGEVRGYVKEPHVHLPSNSMGKLDVAGAVGTTGFIHVTKDLGLKEPYRGSVPIISGELGEDFTYYFAISEQTPSAVGLGVLVDVDSSVIVAGGFIIQLLPGLNDQEIDAIERAVGQMPPVTSLLDQGMELEEMLSWLLPDFKVLEEMDITFSCHCSRERVERTLISLGKDELTELQETGEETEVVCDFCNEVYTFSADELQELINQTEK</sequence>
<feature type="disulfide bond" description="Redox-active" evidence="6">
    <location>
        <begin position="251"/>
        <end position="253"/>
    </location>
</feature>
<dbReference type="InterPro" id="IPR000397">
    <property type="entry name" value="Heat_shock_Hsp33"/>
</dbReference>
<dbReference type="SUPFAM" id="SSF64397">
    <property type="entry name" value="Hsp33 domain"/>
    <property type="match status" value="1"/>
</dbReference>
<accession>A0ABQ1YX26</accession>
<dbReference type="CDD" id="cd00498">
    <property type="entry name" value="Hsp33"/>
    <property type="match status" value="1"/>
</dbReference>
<keyword evidence="8" id="KW-1185">Reference proteome</keyword>
<evidence type="ECO:0000256" key="3">
    <source>
        <dbReference type="ARBA" id="ARBA00023157"/>
    </source>
</evidence>
<dbReference type="PANTHER" id="PTHR30111:SF1">
    <property type="entry name" value="33 KDA CHAPERONIN"/>
    <property type="match status" value="1"/>
</dbReference>
<evidence type="ECO:0000256" key="5">
    <source>
        <dbReference type="ARBA" id="ARBA00023284"/>
    </source>
</evidence>
<comment type="PTM">
    <text evidence="6">Under oxidizing conditions two disulfide bonds are formed involving the reactive cysteines. Under reducing conditions zinc is bound to the reactive cysteines and the protein is inactive.</text>
</comment>
<keyword evidence="1 6" id="KW-0963">Cytoplasm</keyword>
<comment type="subcellular location">
    <subcellularLocation>
        <location evidence="6">Cytoplasm</location>
    </subcellularLocation>
</comment>
<name>A0ABQ1YX26_9BACL</name>
<dbReference type="SUPFAM" id="SSF118352">
    <property type="entry name" value="HSP33 redox switch-like"/>
    <property type="match status" value="1"/>
</dbReference>
<dbReference type="PIRSF" id="PIRSF005261">
    <property type="entry name" value="Heat_shock_Hsp33"/>
    <property type="match status" value="1"/>
</dbReference>
<dbReference type="Gene3D" id="3.90.1280.10">
    <property type="entry name" value="HSP33 redox switch-like"/>
    <property type="match status" value="1"/>
</dbReference>
<keyword evidence="4 6" id="KW-0143">Chaperone</keyword>
<keyword evidence="5 6" id="KW-0676">Redox-active center</keyword>
<dbReference type="EMBL" id="BMFT01000007">
    <property type="protein sequence ID" value="GGH39577.1"/>
    <property type="molecule type" value="Genomic_DNA"/>
</dbReference>
<evidence type="ECO:0000256" key="1">
    <source>
        <dbReference type="ARBA" id="ARBA00022490"/>
    </source>
</evidence>
<feature type="disulfide bond" description="Redox-active" evidence="6">
    <location>
        <begin position="284"/>
        <end position="287"/>
    </location>
</feature>
<evidence type="ECO:0000256" key="2">
    <source>
        <dbReference type="ARBA" id="ARBA00022833"/>
    </source>
</evidence>
<organism evidence="7 8">
    <name type="scientific">Paenibacillus segetis</name>
    <dbReference type="NCBI Taxonomy" id="1325360"/>
    <lineage>
        <taxon>Bacteria</taxon>
        <taxon>Bacillati</taxon>
        <taxon>Bacillota</taxon>
        <taxon>Bacilli</taxon>
        <taxon>Bacillales</taxon>
        <taxon>Paenibacillaceae</taxon>
        <taxon>Paenibacillus</taxon>
    </lineage>
</organism>
<proteinExistence type="inferred from homology"/>
<dbReference type="PANTHER" id="PTHR30111">
    <property type="entry name" value="33 KDA CHAPERONIN"/>
    <property type="match status" value="1"/>
</dbReference>
<keyword evidence="2 6" id="KW-0862">Zinc</keyword>
<protein>
    <recommendedName>
        <fullName evidence="6">33 kDa chaperonin</fullName>
    </recommendedName>
    <alternativeName>
        <fullName evidence="6">Heat shock protein 33 homolog</fullName>
        <shortName evidence="6">HSP33</shortName>
    </alternativeName>
</protein>
<comment type="caution">
    <text evidence="7">The sequence shown here is derived from an EMBL/GenBank/DDBJ whole genome shotgun (WGS) entry which is preliminary data.</text>
</comment>
<gene>
    <name evidence="6 7" type="primary">hslO</name>
    <name evidence="7" type="ORF">GCM10008013_48410</name>
</gene>
<dbReference type="HAMAP" id="MF_00117">
    <property type="entry name" value="HslO"/>
    <property type="match status" value="1"/>
</dbReference>
<comment type="function">
    <text evidence="6">Redox regulated molecular chaperone. Protects both thermally unfolding and oxidatively damaged proteins from irreversible aggregation. Plays an important role in the bacterial defense system toward oxidative stress.</text>
</comment>
<evidence type="ECO:0000256" key="4">
    <source>
        <dbReference type="ARBA" id="ARBA00023186"/>
    </source>
</evidence>
<dbReference type="InterPro" id="IPR016154">
    <property type="entry name" value="Heat_shock_Hsp33_C"/>
</dbReference>
<dbReference type="Gene3D" id="3.55.30.10">
    <property type="entry name" value="Hsp33 domain"/>
    <property type="match status" value="1"/>
</dbReference>
<keyword evidence="3 6" id="KW-1015">Disulfide bond</keyword>
<evidence type="ECO:0000313" key="7">
    <source>
        <dbReference type="EMBL" id="GGH39577.1"/>
    </source>
</evidence>
<dbReference type="NCBIfam" id="NF001033">
    <property type="entry name" value="PRK00114.1"/>
    <property type="match status" value="1"/>
</dbReference>
<dbReference type="InterPro" id="IPR016153">
    <property type="entry name" value="Heat_shock_Hsp33_N"/>
</dbReference>
<reference evidence="8" key="1">
    <citation type="journal article" date="2019" name="Int. J. Syst. Evol. Microbiol.">
        <title>The Global Catalogue of Microorganisms (GCM) 10K type strain sequencing project: providing services to taxonomists for standard genome sequencing and annotation.</title>
        <authorList>
            <consortium name="The Broad Institute Genomics Platform"/>
            <consortium name="The Broad Institute Genome Sequencing Center for Infectious Disease"/>
            <person name="Wu L."/>
            <person name="Ma J."/>
        </authorList>
    </citation>
    <scope>NUCLEOTIDE SEQUENCE [LARGE SCALE GENOMIC DNA]</scope>
    <source>
        <strain evidence="8">CGMCC 1.12769</strain>
    </source>
</reference>
<evidence type="ECO:0000313" key="8">
    <source>
        <dbReference type="Proteomes" id="UP000659344"/>
    </source>
</evidence>
<dbReference type="Pfam" id="PF01430">
    <property type="entry name" value="HSP33"/>
    <property type="match status" value="1"/>
</dbReference>
<comment type="similarity">
    <text evidence="6">Belongs to the HSP33 family.</text>
</comment>
<evidence type="ECO:0000256" key="6">
    <source>
        <dbReference type="HAMAP-Rule" id="MF_00117"/>
    </source>
</evidence>
<dbReference type="Proteomes" id="UP000659344">
    <property type="component" value="Unassembled WGS sequence"/>
</dbReference>